<gene>
    <name evidence="2" type="ORF">GNZ21_11185</name>
</gene>
<evidence type="ECO:0000313" key="2">
    <source>
        <dbReference type="EMBL" id="MVT26914.1"/>
    </source>
</evidence>
<dbReference type="AlphaFoldDB" id="A0A7K1UKG2"/>
<organism evidence="2 3">
    <name type="scientific">Nesterenkonia alkaliphila</name>
    <dbReference type="NCBI Taxonomy" id="1463631"/>
    <lineage>
        <taxon>Bacteria</taxon>
        <taxon>Bacillati</taxon>
        <taxon>Actinomycetota</taxon>
        <taxon>Actinomycetes</taxon>
        <taxon>Micrococcales</taxon>
        <taxon>Micrococcaceae</taxon>
        <taxon>Nesterenkonia</taxon>
    </lineage>
</organism>
<dbReference type="InterPro" id="IPR016181">
    <property type="entry name" value="Acyl_CoA_acyltransferase"/>
</dbReference>
<dbReference type="PROSITE" id="PS51186">
    <property type="entry name" value="GNAT"/>
    <property type="match status" value="1"/>
</dbReference>
<reference evidence="2 3" key="1">
    <citation type="submission" date="2019-12" db="EMBL/GenBank/DDBJ databases">
        <title>Nesterenkonia muleiensis sp. nov., a novel actinobacterium isolated from sap of Populus euphratica.</title>
        <authorList>
            <person name="Wang R."/>
        </authorList>
    </citation>
    <scope>NUCLEOTIDE SEQUENCE [LARGE SCALE GENOMIC DNA]</scope>
    <source>
        <strain evidence="2 3">F10</strain>
    </source>
</reference>
<dbReference type="EMBL" id="WRPM01000078">
    <property type="protein sequence ID" value="MVT26914.1"/>
    <property type="molecule type" value="Genomic_DNA"/>
</dbReference>
<keyword evidence="3" id="KW-1185">Reference proteome</keyword>
<evidence type="ECO:0000259" key="1">
    <source>
        <dbReference type="PROSITE" id="PS51186"/>
    </source>
</evidence>
<dbReference type="Proteomes" id="UP000460157">
    <property type="component" value="Unassembled WGS sequence"/>
</dbReference>
<name>A0A7K1UKG2_9MICC</name>
<dbReference type="SUPFAM" id="SSF55729">
    <property type="entry name" value="Acyl-CoA N-acyltransferases (Nat)"/>
    <property type="match status" value="1"/>
</dbReference>
<feature type="domain" description="N-acetyltransferase" evidence="1">
    <location>
        <begin position="24"/>
        <end position="174"/>
    </location>
</feature>
<protein>
    <submittedName>
        <fullName evidence="2">GNAT family N-acetyltransferase</fullName>
    </submittedName>
</protein>
<comment type="caution">
    <text evidence="2">The sequence shown here is derived from an EMBL/GenBank/DDBJ whole genome shotgun (WGS) entry which is preliminary data.</text>
</comment>
<dbReference type="Gene3D" id="3.40.630.30">
    <property type="match status" value="1"/>
</dbReference>
<accession>A0A7K1UKG2</accession>
<keyword evidence="2" id="KW-0808">Transferase</keyword>
<dbReference type="GO" id="GO:0016747">
    <property type="term" value="F:acyltransferase activity, transferring groups other than amino-acyl groups"/>
    <property type="evidence" value="ECO:0007669"/>
    <property type="project" value="InterPro"/>
</dbReference>
<dbReference type="InterPro" id="IPR000182">
    <property type="entry name" value="GNAT_dom"/>
</dbReference>
<proteinExistence type="predicted"/>
<sequence>MRLKWSISGGEVTDPLPATGEDVRGIWSLRRQREDWLASRGIDQWIPGEVPLPVVQEQVDHGEWHVLRDADQNVIAGLRVLWDDPDFWGPDDGSSIYVHGLMVNLAQAGGGLGARLLEWAAQTGVRHGKTRLRLDSAATNPGLTTYYERLGFQRQGQRQVRGLFEVILWERPIPTAG</sequence>
<evidence type="ECO:0000313" key="3">
    <source>
        <dbReference type="Proteomes" id="UP000460157"/>
    </source>
</evidence>
<dbReference type="Pfam" id="PF00583">
    <property type="entry name" value="Acetyltransf_1"/>
    <property type="match status" value="1"/>
</dbReference>